<comment type="caution">
    <text evidence="6">The sequence shown here is derived from an EMBL/GenBank/DDBJ whole genome shotgun (WGS) entry which is preliminary data.</text>
</comment>
<dbReference type="AlphaFoldDB" id="A0A1F8F3B0"/>
<evidence type="ECO:0000313" key="7">
    <source>
        <dbReference type="Proteomes" id="UP000176834"/>
    </source>
</evidence>
<protein>
    <recommendedName>
        <fullName evidence="5">Multidrug resistance protein MdtA-like barrel-sandwich hybrid domain-containing protein</fullName>
    </recommendedName>
</protein>
<feature type="coiled-coil region" evidence="3">
    <location>
        <begin position="99"/>
        <end position="126"/>
    </location>
</feature>
<dbReference type="InterPro" id="IPR050465">
    <property type="entry name" value="UPF0194_transport"/>
</dbReference>
<proteinExistence type="predicted"/>
<feature type="domain" description="Multidrug resistance protein MdtA-like barrel-sandwich hybrid" evidence="5">
    <location>
        <begin position="66"/>
        <end position="393"/>
    </location>
</feature>
<dbReference type="GO" id="GO:0030313">
    <property type="term" value="C:cell envelope"/>
    <property type="evidence" value="ECO:0007669"/>
    <property type="project" value="UniProtKB-SubCell"/>
</dbReference>
<sequence>MFTKILSTILKHKFIAGFAILGLVIGSYFTFKGGGATQVKYVFAAVEKGTIVTSITGSGQVSVSDQVDVKPKVSGDVIYVGVKNGQEVRAGTLITQLDSKDAQKAVRDAQINLESAKVQLQKMQLNQNNDLPKLQNDIATSETNLTKTYEDAFNTISNAFLELPSIIDGTRAVLYDTTVGSVGQSNTGAYQNLAESYYTSNFAIFIHSAENDYRIARDAYNKNSNDFKNISRSSSREEIEKLVDQTLETARLMSQAVKSEQNLLDNVVDNVHTYQPNRSIPSAITGYQANVAKYVGQLNGNISSLLNIQNSIRNGQQSLANSKQTLEYNQQFNPLDIVAQENTIKQREATLQDAQDNLANFYVRAPFAGVVAKVNLKRGDSASGGTAVATIITKQRIAEISLNEVDIAQVKVGQKVTLTFDAVEGLTEVDPILKTLS</sequence>
<keyword evidence="4" id="KW-1133">Transmembrane helix</keyword>
<evidence type="ECO:0000259" key="5">
    <source>
        <dbReference type="Pfam" id="PF25917"/>
    </source>
</evidence>
<keyword evidence="4" id="KW-0812">Transmembrane</keyword>
<keyword evidence="2 3" id="KW-0175">Coiled coil</keyword>
<feature type="transmembrane region" description="Helical" evidence="4">
    <location>
        <begin position="12"/>
        <end position="31"/>
    </location>
</feature>
<accession>A0A1F8F3B0</accession>
<dbReference type="PANTHER" id="PTHR32347">
    <property type="entry name" value="EFFLUX SYSTEM COMPONENT YKNX-RELATED"/>
    <property type="match status" value="1"/>
</dbReference>
<dbReference type="Gene3D" id="2.40.30.170">
    <property type="match status" value="1"/>
</dbReference>
<evidence type="ECO:0000256" key="1">
    <source>
        <dbReference type="ARBA" id="ARBA00004196"/>
    </source>
</evidence>
<dbReference type="EMBL" id="MGJN01000003">
    <property type="protein sequence ID" value="OGN07624.1"/>
    <property type="molecule type" value="Genomic_DNA"/>
</dbReference>
<dbReference type="Gene3D" id="2.40.50.100">
    <property type="match status" value="2"/>
</dbReference>
<comment type="subcellular location">
    <subcellularLocation>
        <location evidence="1">Cell envelope</location>
    </subcellularLocation>
</comment>
<reference evidence="6 7" key="1">
    <citation type="journal article" date="2016" name="Nat. Commun.">
        <title>Thousands of microbial genomes shed light on interconnected biogeochemical processes in an aquifer system.</title>
        <authorList>
            <person name="Anantharaman K."/>
            <person name="Brown C.T."/>
            <person name="Hug L.A."/>
            <person name="Sharon I."/>
            <person name="Castelle C.J."/>
            <person name="Probst A.J."/>
            <person name="Thomas B.C."/>
            <person name="Singh A."/>
            <person name="Wilkins M.J."/>
            <person name="Karaoz U."/>
            <person name="Brodie E.L."/>
            <person name="Williams K.H."/>
            <person name="Hubbard S.S."/>
            <person name="Banfield J.F."/>
        </authorList>
    </citation>
    <scope>NUCLEOTIDE SEQUENCE [LARGE SCALE GENOMIC DNA]</scope>
</reference>
<name>A0A1F8F3B0_9BACT</name>
<evidence type="ECO:0000256" key="3">
    <source>
        <dbReference type="SAM" id="Coils"/>
    </source>
</evidence>
<dbReference type="Pfam" id="PF25917">
    <property type="entry name" value="BSH_RND"/>
    <property type="match status" value="1"/>
</dbReference>
<organism evidence="6 7">
    <name type="scientific">Candidatus Yanofskybacteria bacterium RIFCSPHIGHO2_02_FULL_38_22b</name>
    <dbReference type="NCBI Taxonomy" id="1802673"/>
    <lineage>
        <taxon>Bacteria</taxon>
        <taxon>Candidatus Yanofskyibacteriota</taxon>
    </lineage>
</organism>
<gene>
    <name evidence="6" type="ORF">A3B86_02175</name>
</gene>
<dbReference type="SUPFAM" id="SSF111369">
    <property type="entry name" value="HlyD-like secretion proteins"/>
    <property type="match status" value="2"/>
</dbReference>
<evidence type="ECO:0000313" key="6">
    <source>
        <dbReference type="EMBL" id="OGN07624.1"/>
    </source>
</evidence>
<dbReference type="Gene3D" id="1.10.287.470">
    <property type="entry name" value="Helix hairpin bin"/>
    <property type="match status" value="2"/>
</dbReference>
<keyword evidence="4" id="KW-0472">Membrane</keyword>
<evidence type="ECO:0000256" key="2">
    <source>
        <dbReference type="ARBA" id="ARBA00023054"/>
    </source>
</evidence>
<dbReference type="Proteomes" id="UP000176834">
    <property type="component" value="Unassembled WGS sequence"/>
</dbReference>
<evidence type="ECO:0000256" key="4">
    <source>
        <dbReference type="SAM" id="Phobius"/>
    </source>
</evidence>
<dbReference type="InterPro" id="IPR058625">
    <property type="entry name" value="MdtA-like_BSH"/>
</dbReference>